<comment type="caution">
    <text evidence="1">The sequence shown here is derived from an EMBL/GenBank/DDBJ whole genome shotgun (WGS) entry which is preliminary data.</text>
</comment>
<reference evidence="1 2" key="1">
    <citation type="submission" date="2023-06" db="EMBL/GenBank/DDBJ databases">
        <authorList>
            <person name="Feng G."/>
            <person name="Li J."/>
            <person name="Zhu H."/>
        </authorList>
    </citation>
    <scope>NUCLEOTIDE SEQUENCE [LARGE SCALE GENOMIC DNA]</scope>
    <source>
        <strain evidence="1 2">RHCKG23</strain>
    </source>
</reference>
<dbReference type="Proteomes" id="UP001237823">
    <property type="component" value="Unassembled WGS sequence"/>
</dbReference>
<organism evidence="1 2">
    <name type="scientific">Curtobacterium citri</name>
    <dbReference type="NCBI Taxonomy" id="3055139"/>
    <lineage>
        <taxon>Bacteria</taxon>
        <taxon>Bacillati</taxon>
        <taxon>Actinomycetota</taxon>
        <taxon>Actinomycetes</taxon>
        <taxon>Micrococcales</taxon>
        <taxon>Microbacteriaceae</taxon>
        <taxon>Curtobacterium</taxon>
    </lineage>
</organism>
<sequence length="101" mass="10672">MTTLRGTIRSTETREAEGYATSVVAAKEAAVAALDLDGFALTQTNAVESKATGETTIRATARSTATREHEASGPNYTAALAAYRDSVPDGWEAQHVWVVAE</sequence>
<keyword evidence="2" id="KW-1185">Reference proteome</keyword>
<evidence type="ECO:0000313" key="2">
    <source>
        <dbReference type="Proteomes" id="UP001237823"/>
    </source>
</evidence>
<name>A0ABT7T6G4_9MICO</name>
<dbReference type="RefSeq" id="WP_289458728.1">
    <property type="nucleotide sequence ID" value="NZ_JAUCML010000004.1"/>
</dbReference>
<dbReference type="EMBL" id="JAUCML010000004">
    <property type="protein sequence ID" value="MDM7885163.1"/>
    <property type="molecule type" value="Genomic_DNA"/>
</dbReference>
<gene>
    <name evidence="1" type="ORF">QUG92_08595</name>
</gene>
<evidence type="ECO:0000313" key="1">
    <source>
        <dbReference type="EMBL" id="MDM7885163.1"/>
    </source>
</evidence>
<accession>A0ABT7T6G4</accession>
<protein>
    <submittedName>
        <fullName evidence="1">Uncharacterized protein</fullName>
    </submittedName>
</protein>
<proteinExistence type="predicted"/>